<name>A0A0H2MJT3_9PROT</name>
<evidence type="ECO:0000256" key="4">
    <source>
        <dbReference type="ARBA" id="ARBA00022982"/>
    </source>
</evidence>
<reference evidence="8 9" key="1">
    <citation type="submission" date="2015-03" db="EMBL/GenBank/DDBJ databases">
        <title>Genome Sequence of Kiloniella spongiae MEBiC09566, isolated from a marine sponge.</title>
        <authorList>
            <person name="Shao Z."/>
            <person name="Wang L."/>
            <person name="Li X."/>
        </authorList>
    </citation>
    <scope>NUCLEOTIDE SEQUENCE [LARGE SCALE GENOMIC DNA]</scope>
    <source>
        <strain evidence="8 9">MEBiC09566</strain>
    </source>
</reference>
<keyword evidence="5 6" id="KW-0408">Iron</keyword>
<dbReference type="STRING" id="1489064.WH96_02680"/>
<gene>
    <name evidence="8" type="ORF">WH96_02680</name>
</gene>
<keyword evidence="1" id="KW-0813">Transport</keyword>
<dbReference type="PROSITE" id="PS51007">
    <property type="entry name" value="CYTC"/>
    <property type="match status" value="1"/>
</dbReference>
<keyword evidence="4" id="KW-0249">Electron transport</keyword>
<evidence type="ECO:0000313" key="9">
    <source>
        <dbReference type="Proteomes" id="UP000035444"/>
    </source>
</evidence>
<dbReference type="RefSeq" id="WP_047762548.1">
    <property type="nucleotide sequence ID" value="NZ_LAQL01000002.1"/>
</dbReference>
<keyword evidence="9" id="KW-1185">Reference proteome</keyword>
<dbReference type="EMBL" id="LAQL01000002">
    <property type="protein sequence ID" value="KLN62426.1"/>
    <property type="molecule type" value="Genomic_DNA"/>
</dbReference>
<evidence type="ECO:0000256" key="2">
    <source>
        <dbReference type="ARBA" id="ARBA00022617"/>
    </source>
</evidence>
<evidence type="ECO:0000256" key="3">
    <source>
        <dbReference type="ARBA" id="ARBA00022723"/>
    </source>
</evidence>
<dbReference type="Pfam" id="PF00034">
    <property type="entry name" value="Cytochrom_C"/>
    <property type="match status" value="1"/>
</dbReference>
<accession>A0A0H2MJT3</accession>
<keyword evidence="2 6" id="KW-0349">Heme</keyword>
<evidence type="ECO:0000256" key="5">
    <source>
        <dbReference type="ARBA" id="ARBA00023004"/>
    </source>
</evidence>
<dbReference type="Gene3D" id="1.10.760.10">
    <property type="entry name" value="Cytochrome c-like domain"/>
    <property type="match status" value="1"/>
</dbReference>
<dbReference type="PATRIC" id="fig|1489064.4.peg.1463"/>
<comment type="caution">
    <text evidence="8">The sequence shown here is derived from an EMBL/GenBank/DDBJ whole genome shotgun (WGS) entry which is preliminary data.</text>
</comment>
<dbReference type="InterPro" id="IPR002327">
    <property type="entry name" value="Cyt_c_1A/1B"/>
</dbReference>
<organism evidence="8 9">
    <name type="scientific">Kiloniella spongiae</name>
    <dbReference type="NCBI Taxonomy" id="1489064"/>
    <lineage>
        <taxon>Bacteria</taxon>
        <taxon>Pseudomonadati</taxon>
        <taxon>Pseudomonadota</taxon>
        <taxon>Alphaproteobacteria</taxon>
        <taxon>Rhodospirillales</taxon>
        <taxon>Kiloniellaceae</taxon>
        <taxon>Kiloniella</taxon>
    </lineage>
</organism>
<dbReference type="OrthoDB" id="9805828at2"/>
<dbReference type="PRINTS" id="PR00604">
    <property type="entry name" value="CYTCHRMECIAB"/>
</dbReference>
<evidence type="ECO:0000313" key="8">
    <source>
        <dbReference type="EMBL" id="KLN62426.1"/>
    </source>
</evidence>
<dbReference type="PANTHER" id="PTHR11961">
    <property type="entry name" value="CYTOCHROME C"/>
    <property type="match status" value="1"/>
</dbReference>
<evidence type="ECO:0000259" key="7">
    <source>
        <dbReference type="PROSITE" id="PS51007"/>
    </source>
</evidence>
<dbReference type="GO" id="GO:0020037">
    <property type="term" value="F:heme binding"/>
    <property type="evidence" value="ECO:0007669"/>
    <property type="project" value="InterPro"/>
</dbReference>
<evidence type="ECO:0000256" key="6">
    <source>
        <dbReference type="PROSITE-ProRule" id="PRU00433"/>
    </source>
</evidence>
<dbReference type="GO" id="GO:0046872">
    <property type="term" value="F:metal ion binding"/>
    <property type="evidence" value="ECO:0007669"/>
    <property type="project" value="UniProtKB-KW"/>
</dbReference>
<evidence type="ECO:0000256" key="1">
    <source>
        <dbReference type="ARBA" id="ARBA00022448"/>
    </source>
</evidence>
<feature type="domain" description="Cytochrome c" evidence="7">
    <location>
        <begin position="71"/>
        <end position="172"/>
    </location>
</feature>
<proteinExistence type="predicted"/>
<dbReference type="GO" id="GO:0009055">
    <property type="term" value="F:electron transfer activity"/>
    <property type="evidence" value="ECO:0007669"/>
    <property type="project" value="InterPro"/>
</dbReference>
<dbReference type="InterPro" id="IPR036909">
    <property type="entry name" value="Cyt_c-like_dom_sf"/>
</dbReference>
<sequence length="180" mass="18552">MSLENNKAFASVLTAGIILMASGFAANMLYQPKDLEENAYKVEVADSGAEVASTAPAGPAIEPVSALLASADVAAGAKGFKKCASCHTVESGGANKVGPALWGIVGAQRAAVDGYSYSDALTAMNGETWDYEALNEFLTKPKAFAPGTKMGFAGLKKVGARANLIAYMREQSDNPAALPE</sequence>
<dbReference type="InterPro" id="IPR009056">
    <property type="entry name" value="Cyt_c-like_dom"/>
</dbReference>
<dbReference type="SUPFAM" id="SSF46626">
    <property type="entry name" value="Cytochrome c"/>
    <property type="match status" value="1"/>
</dbReference>
<dbReference type="Proteomes" id="UP000035444">
    <property type="component" value="Unassembled WGS sequence"/>
</dbReference>
<dbReference type="AlphaFoldDB" id="A0A0H2MJT3"/>
<protein>
    <submittedName>
        <fullName evidence="8">Cytochrome C</fullName>
    </submittedName>
</protein>
<keyword evidence="3 6" id="KW-0479">Metal-binding</keyword>